<dbReference type="PANTHER" id="PTHR30349:SF41">
    <property type="entry name" value="INTEGRASE_RECOMBINASE PROTEIN MJ0367-RELATED"/>
    <property type="match status" value="1"/>
</dbReference>
<feature type="domain" description="Tyr recombinase" evidence="4">
    <location>
        <begin position="9"/>
        <end position="204"/>
    </location>
</feature>
<dbReference type="InterPro" id="IPR011010">
    <property type="entry name" value="DNA_brk_join_enz"/>
</dbReference>
<evidence type="ECO:0000256" key="2">
    <source>
        <dbReference type="ARBA" id="ARBA00023125"/>
    </source>
</evidence>
<dbReference type="PANTHER" id="PTHR30349">
    <property type="entry name" value="PHAGE INTEGRASE-RELATED"/>
    <property type="match status" value="1"/>
</dbReference>
<dbReference type="InterPro" id="IPR002104">
    <property type="entry name" value="Integrase_catalytic"/>
</dbReference>
<reference evidence="5 6" key="1">
    <citation type="journal article" date="2019" name="Int. J. Syst. Evol. Microbiol.">
        <title>The Global Catalogue of Microorganisms (GCM) 10K type strain sequencing project: providing services to taxonomists for standard genome sequencing and annotation.</title>
        <authorList>
            <consortium name="The Broad Institute Genomics Platform"/>
            <consortium name="The Broad Institute Genome Sequencing Center for Infectious Disease"/>
            <person name="Wu L."/>
            <person name="Ma J."/>
        </authorList>
    </citation>
    <scope>NUCLEOTIDE SEQUENCE [LARGE SCALE GENOMIC DNA]</scope>
    <source>
        <strain evidence="5 6">JCM 16331</strain>
    </source>
</reference>
<dbReference type="Proteomes" id="UP000608850">
    <property type="component" value="Unassembled WGS sequence"/>
</dbReference>
<evidence type="ECO:0000259" key="4">
    <source>
        <dbReference type="PROSITE" id="PS51898"/>
    </source>
</evidence>
<evidence type="ECO:0000256" key="3">
    <source>
        <dbReference type="ARBA" id="ARBA00023172"/>
    </source>
</evidence>
<keyword evidence="6" id="KW-1185">Reference proteome</keyword>
<accession>A0A830GC66</accession>
<organism evidence="5 6">
    <name type="scientific">Halarchaeum nitratireducens</name>
    <dbReference type="NCBI Taxonomy" id="489913"/>
    <lineage>
        <taxon>Archaea</taxon>
        <taxon>Methanobacteriati</taxon>
        <taxon>Methanobacteriota</taxon>
        <taxon>Stenosarchaea group</taxon>
        <taxon>Halobacteria</taxon>
        <taxon>Halobacteriales</taxon>
        <taxon>Halobacteriaceae</taxon>
    </lineage>
</organism>
<dbReference type="PROSITE" id="PS51898">
    <property type="entry name" value="TYR_RECOMBINASE"/>
    <property type="match status" value="1"/>
</dbReference>
<evidence type="ECO:0000313" key="5">
    <source>
        <dbReference type="EMBL" id="GGN18653.1"/>
    </source>
</evidence>
<dbReference type="InterPro" id="IPR013762">
    <property type="entry name" value="Integrase-like_cat_sf"/>
</dbReference>
<dbReference type="Pfam" id="PF00589">
    <property type="entry name" value="Phage_integrase"/>
    <property type="match status" value="1"/>
</dbReference>
<name>A0A830GC66_9EURY</name>
<dbReference type="AlphaFoldDB" id="A0A830GC66"/>
<dbReference type="SUPFAM" id="SSF56349">
    <property type="entry name" value="DNA breaking-rejoining enzymes"/>
    <property type="match status" value="1"/>
</dbReference>
<proteinExistence type="predicted"/>
<dbReference type="RefSeq" id="WP_188878691.1">
    <property type="nucleotide sequence ID" value="NZ_BMOQ01000005.1"/>
</dbReference>
<dbReference type="OrthoDB" id="142231at2157"/>
<evidence type="ECO:0000313" key="6">
    <source>
        <dbReference type="Proteomes" id="UP000608850"/>
    </source>
</evidence>
<dbReference type="Gene3D" id="1.10.443.10">
    <property type="entry name" value="Intergrase catalytic core"/>
    <property type="match status" value="1"/>
</dbReference>
<dbReference type="GO" id="GO:0015074">
    <property type="term" value="P:DNA integration"/>
    <property type="evidence" value="ECO:0007669"/>
    <property type="project" value="UniProtKB-KW"/>
</dbReference>
<protein>
    <recommendedName>
        <fullName evidence="4">Tyr recombinase domain-containing protein</fullName>
    </recommendedName>
</protein>
<gene>
    <name evidence="5" type="ORF">GCM10009021_19620</name>
</gene>
<dbReference type="GO" id="GO:0003677">
    <property type="term" value="F:DNA binding"/>
    <property type="evidence" value="ECO:0007669"/>
    <property type="project" value="UniProtKB-KW"/>
</dbReference>
<sequence length="204" mass="23094">MPPTANSANSNIWLKPEQVEAMRDAAHEGRHGTRDDAIVTTLYDTGLRRAELAQVNRDMLDLNDDQLRIPASIQKDYPNDNTPSAATFALDPSGDLRTVRTLRIYLQSRDDDSPALFPSRKSDRLTGKAINDVVKRLADRADVRPYTVGGRGDPDDVTAHTLRHSVAWRMLRAEEGNTLYDVRNRLRHATILTTEREYDHFETI</sequence>
<comment type="caution">
    <text evidence="5">The sequence shown here is derived from an EMBL/GenBank/DDBJ whole genome shotgun (WGS) entry which is preliminary data.</text>
</comment>
<dbReference type="GO" id="GO:0006310">
    <property type="term" value="P:DNA recombination"/>
    <property type="evidence" value="ECO:0007669"/>
    <property type="project" value="UniProtKB-KW"/>
</dbReference>
<dbReference type="InterPro" id="IPR050090">
    <property type="entry name" value="Tyrosine_recombinase_XerCD"/>
</dbReference>
<keyword evidence="1" id="KW-0229">DNA integration</keyword>
<keyword evidence="3" id="KW-0233">DNA recombination</keyword>
<evidence type="ECO:0000256" key="1">
    <source>
        <dbReference type="ARBA" id="ARBA00022908"/>
    </source>
</evidence>
<keyword evidence="2" id="KW-0238">DNA-binding</keyword>
<dbReference type="EMBL" id="BMOQ01000005">
    <property type="protein sequence ID" value="GGN18653.1"/>
    <property type="molecule type" value="Genomic_DNA"/>
</dbReference>